<organism evidence="1">
    <name type="scientific">Aphanomyces invadans</name>
    <dbReference type="NCBI Taxonomy" id="157072"/>
    <lineage>
        <taxon>Eukaryota</taxon>
        <taxon>Sar</taxon>
        <taxon>Stramenopiles</taxon>
        <taxon>Oomycota</taxon>
        <taxon>Saprolegniomycetes</taxon>
        <taxon>Saprolegniales</taxon>
        <taxon>Verrucalvaceae</taxon>
        <taxon>Aphanomyces</taxon>
    </lineage>
</organism>
<protein>
    <submittedName>
        <fullName evidence="1">Uncharacterized protein</fullName>
    </submittedName>
</protein>
<name>A0A024THW1_9STRA</name>
<evidence type="ECO:0000313" key="2">
    <source>
        <dbReference type="EMBL" id="RHY16988.1"/>
    </source>
</evidence>
<dbReference type="Proteomes" id="UP000285060">
    <property type="component" value="Unassembled WGS sequence"/>
</dbReference>
<dbReference type="RefSeq" id="XP_008877694.1">
    <property type="nucleotide sequence ID" value="XM_008879472.1"/>
</dbReference>
<evidence type="ECO:0000313" key="1">
    <source>
        <dbReference type="EMBL" id="ETV93653.1"/>
    </source>
</evidence>
<dbReference type="GeneID" id="20089472"/>
<dbReference type="VEuPathDB" id="FungiDB:H310_12422"/>
<dbReference type="EMBL" id="KI913990">
    <property type="protein sequence ID" value="ETV93653.1"/>
    <property type="molecule type" value="Genomic_DNA"/>
</dbReference>
<evidence type="ECO:0000313" key="3">
    <source>
        <dbReference type="Proteomes" id="UP000285060"/>
    </source>
</evidence>
<sequence length="271" mass="28206">MSANKAARKEIFAAVVNRGFNEAIKRDDEKAHNAFRAGDMDANAKHLAAGDKKRAIRDKVVPPIGIVEGMAFANGPAIAVRAAEMGELKLKKHRDAAVAAHAKTQTGHDKKASPDAQKINDRANMVRLTKNMAKGMDVVNSAIDGAIVIADGAIGAAINGPSTDSLKKAGKAISGAAEGFAAAGMGAVGLAKHAHVMGLKKNSEKNWDKARAAMKDGRLKPGPVPSTIAAPTTTKQRVVIDAMKSVPKKAADCISNCVRAVQNIGKPKSRG</sequence>
<dbReference type="EMBL" id="QUSY01003587">
    <property type="protein sequence ID" value="RHY16988.1"/>
    <property type="molecule type" value="Genomic_DNA"/>
</dbReference>
<reference evidence="2 3" key="2">
    <citation type="submission" date="2018-08" db="EMBL/GenBank/DDBJ databases">
        <title>Aphanomyces genome sequencing and annotation.</title>
        <authorList>
            <person name="Minardi D."/>
            <person name="Oidtmann B."/>
            <person name="Van Der Giezen M."/>
            <person name="Studholme D.J."/>
        </authorList>
    </citation>
    <scope>NUCLEOTIDE SEQUENCE [LARGE SCALE GENOMIC DNA]</scope>
    <source>
        <strain evidence="2 3">NJM0002</strain>
    </source>
</reference>
<reference evidence="1" key="1">
    <citation type="submission" date="2013-12" db="EMBL/GenBank/DDBJ databases">
        <title>The Genome Sequence of Aphanomyces invadans NJM9701.</title>
        <authorList>
            <consortium name="The Broad Institute Genomics Platform"/>
            <person name="Russ C."/>
            <person name="Tyler B."/>
            <person name="van West P."/>
            <person name="Dieguez-Uribeondo J."/>
            <person name="Young S.K."/>
            <person name="Zeng Q."/>
            <person name="Gargeya S."/>
            <person name="Fitzgerald M."/>
            <person name="Abouelleil A."/>
            <person name="Alvarado L."/>
            <person name="Chapman S.B."/>
            <person name="Gainer-Dewar J."/>
            <person name="Goldberg J."/>
            <person name="Griggs A."/>
            <person name="Gujja S."/>
            <person name="Hansen M."/>
            <person name="Howarth C."/>
            <person name="Imamovic A."/>
            <person name="Ireland A."/>
            <person name="Larimer J."/>
            <person name="McCowan C."/>
            <person name="Murphy C."/>
            <person name="Pearson M."/>
            <person name="Poon T.W."/>
            <person name="Priest M."/>
            <person name="Roberts A."/>
            <person name="Saif S."/>
            <person name="Shea T."/>
            <person name="Sykes S."/>
            <person name="Wortman J."/>
            <person name="Nusbaum C."/>
            <person name="Birren B."/>
        </authorList>
    </citation>
    <scope>NUCLEOTIDE SEQUENCE [LARGE SCALE GENOMIC DNA]</scope>
    <source>
        <strain evidence="1">NJM9701</strain>
    </source>
</reference>
<keyword evidence="3" id="KW-1185">Reference proteome</keyword>
<dbReference type="AlphaFoldDB" id="A0A024THW1"/>
<accession>A0A024THW1</accession>
<proteinExistence type="predicted"/>
<gene>
    <name evidence="2" type="ORF">DYB32_010588</name>
    <name evidence="1" type="ORF">H310_12422</name>
</gene>